<protein>
    <submittedName>
        <fullName evidence="1">Uncharacterized protein</fullName>
    </submittedName>
</protein>
<gene>
    <name evidence="1" type="ORF">PR048_030335</name>
</gene>
<comment type="caution">
    <text evidence="1">The sequence shown here is derived from an EMBL/GenBank/DDBJ whole genome shotgun (WGS) entry which is preliminary data.</text>
</comment>
<sequence length="379" mass="43105">MLNSRRWWFSGVTESTLLVYPAAYLVPVTALRRRGAYVGAMELPTLWNSRGHSRVSRVGEGEIRGGVRAITSRGGALQVSTRVWCPRAESRGCCHAEVGPDHSRRPGDCELGSAKGGDDSVILHAASSKNETTVISARDTDTIFFWSITTIGFSVGRCEFRQGRQQRRTIFLSICLEKTRQHNKSKIIGILFSHRKLCDFRNGHDNETCYMENPYCTQQASQQFWQCVPDYRSRDICIALHYQTPQYLSWSALALEAHKRRPVSHLSEEQKNGQVVIPPVILQSPIIDSRKENPYLIYLTSKVWRRIVDSVFQGGQFDESSLMLTGQVIGLPIIDCVKRMIPYFHASDHFPYAKYSQLYVQVMMDLSSKITADEYHIFT</sequence>
<keyword evidence="2" id="KW-1185">Reference proteome</keyword>
<evidence type="ECO:0000313" key="1">
    <source>
        <dbReference type="EMBL" id="KAJ8868795.1"/>
    </source>
</evidence>
<evidence type="ECO:0000313" key="2">
    <source>
        <dbReference type="Proteomes" id="UP001159363"/>
    </source>
</evidence>
<accession>A0ABQ9G8P9</accession>
<organism evidence="1 2">
    <name type="scientific">Dryococelus australis</name>
    <dbReference type="NCBI Taxonomy" id="614101"/>
    <lineage>
        <taxon>Eukaryota</taxon>
        <taxon>Metazoa</taxon>
        <taxon>Ecdysozoa</taxon>
        <taxon>Arthropoda</taxon>
        <taxon>Hexapoda</taxon>
        <taxon>Insecta</taxon>
        <taxon>Pterygota</taxon>
        <taxon>Neoptera</taxon>
        <taxon>Polyneoptera</taxon>
        <taxon>Phasmatodea</taxon>
        <taxon>Verophasmatodea</taxon>
        <taxon>Anareolatae</taxon>
        <taxon>Phasmatidae</taxon>
        <taxon>Eurycanthinae</taxon>
        <taxon>Dryococelus</taxon>
    </lineage>
</organism>
<dbReference type="Proteomes" id="UP001159363">
    <property type="component" value="Chromosome 13"/>
</dbReference>
<dbReference type="EMBL" id="JARBHB010000014">
    <property type="protein sequence ID" value="KAJ8868795.1"/>
    <property type="molecule type" value="Genomic_DNA"/>
</dbReference>
<name>A0ABQ9G8P9_9NEOP</name>
<proteinExistence type="predicted"/>
<reference evidence="1 2" key="1">
    <citation type="submission" date="2023-02" db="EMBL/GenBank/DDBJ databases">
        <title>LHISI_Scaffold_Assembly.</title>
        <authorList>
            <person name="Stuart O.P."/>
            <person name="Cleave R."/>
            <person name="Magrath M.J.L."/>
            <person name="Mikheyev A.S."/>
        </authorList>
    </citation>
    <scope>NUCLEOTIDE SEQUENCE [LARGE SCALE GENOMIC DNA]</scope>
    <source>
        <strain evidence="1">Daus_M_001</strain>
        <tissue evidence="1">Leg muscle</tissue>
    </source>
</reference>